<accession>A0ABY8EK68</accession>
<dbReference type="InterPro" id="IPR036322">
    <property type="entry name" value="WD40_repeat_dom_sf"/>
</dbReference>
<dbReference type="SMART" id="SM00320">
    <property type="entry name" value="WD40"/>
    <property type="match status" value="2"/>
</dbReference>
<name>A0ABY8EK68_MALFU</name>
<evidence type="ECO:0000313" key="5">
    <source>
        <dbReference type="Proteomes" id="UP000818624"/>
    </source>
</evidence>
<dbReference type="PANTHER" id="PTHR14107:SF16">
    <property type="entry name" value="AT02583P"/>
    <property type="match status" value="1"/>
</dbReference>
<sequence length="445" mass="48917">MSDPSSYSQIRTPEGTYVCTDWANAVLNRSAAQHGGNVAQGSEQPTHPQLLSSRINSNWEPARVISVPIRLPNTRGRTETQYSGSVLDPTQVAQGIDADPAEYLEIGAEGEPAQVHGEHFRGLLRGMGVLSPRPSRPKSGMKTSNSTFVTRVNTSSDLGKLLAQRTEPITLTFVLASKTLMWYANIGPRIREPVARVTFSTAPTCIDVNQFTRSAERLDVIVGFNSGDLIWIDPVSLRYSRINKGGTLSASGVRQVRWLPRSESLFLSAHMDGSVFVMDRDREDTAASSQRPDPDARWDYNRSLFVSHPQDVLGEEGAATGGWWPSKGKDGASGQMNPVSYWRVSKRAVTDFAFSPTNTQVAITAEDGILRIVDVDSETYVAPLTQPRPLLRLLLWWLYVCSLVARRPPRADRRSGRPTDALGAPRGAHRRTRAGSPLVCHRCGV</sequence>
<dbReference type="SUPFAM" id="SSF50978">
    <property type="entry name" value="WD40 repeat-like"/>
    <property type="match status" value="1"/>
</dbReference>
<feature type="region of interest" description="Disordered" evidence="3">
    <location>
        <begin position="409"/>
        <end position="433"/>
    </location>
</feature>
<dbReference type="Gene3D" id="2.130.10.10">
    <property type="entry name" value="YVTN repeat-like/Quinoprotein amine dehydrogenase"/>
    <property type="match status" value="1"/>
</dbReference>
<dbReference type="EMBL" id="CP046234">
    <property type="protein sequence ID" value="WFD46032.1"/>
    <property type="molecule type" value="Genomic_DNA"/>
</dbReference>
<protein>
    <submittedName>
        <fullName evidence="4">Uncharacterized protein</fullName>
    </submittedName>
</protein>
<dbReference type="Proteomes" id="UP000818624">
    <property type="component" value="Chromosome 1"/>
</dbReference>
<evidence type="ECO:0000313" key="4">
    <source>
        <dbReference type="EMBL" id="WFD46032.1"/>
    </source>
</evidence>
<dbReference type="InterPro" id="IPR001680">
    <property type="entry name" value="WD40_rpt"/>
</dbReference>
<gene>
    <name evidence="4" type="ORF">GLX27_000660</name>
</gene>
<reference evidence="4 5" key="1">
    <citation type="journal article" date="2020" name="Elife">
        <title>Loss of centromere function drives karyotype evolution in closely related Malassezia species.</title>
        <authorList>
            <person name="Sankaranarayanan S.R."/>
            <person name="Ianiri G."/>
            <person name="Coelho M.A."/>
            <person name="Reza M.H."/>
            <person name="Thimmappa B.C."/>
            <person name="Ganguly P."/>
            <person name="Vadnala R.N."/>
            <person name="Sun S."/>
            <person name="Siddharthan R."/>
            <person name="Tellgren-Roth C."/>
            <person name="Dawson T.L."/>
            <person name="Heitman J."/>
            <person name="Sanyal K."/>
        </authorList>
    </citation>
    <scope>NUCLEOTIDE SEQUENCE [LARGE SCALE GENOMIC DNA]</scope>
    <source>
        <strain evidence="4">CBS14141</strain>
    </source>
</reference>
<dbReference type="PANTHER" id="PTHR14107">
    <property type="entry name" value="WD REPEAT PROTEIN"/>
    <property type="match status" value="1"/>
</dbReference>
<keyword evidence="1" id="KW-0853">WD repeat</keyword>
<keyword evidence="5" id="KW-1185">Reference proteome</keyword>
<dbReference type="InterPro" id="IPR051362">
    <property type="entry name" value="WD_repeat_creC_regulators"/>
</dbReference>
<organism evidence="4 5">
    <name type="scientific">Malassezia furfur</name>
    <name type="common">Pityriasis versicolor infection agent</name>
    <name type="synonym">Pityrosporum furfur</name>
    <dbReference type="NCBI Taxonomy" id="55194"/>
    <lineage>
        <taxon>Eukaryota</taxon>
        <taxon>Fungi</taxon>
        <taxon>Dikarya</taxon>
        <taxon>Basidiomycota</taxon>
        <taxon>Ustilaginomycotina</taxon>
        <taxon>Malasseziomycetes</taxon>
        <taxon>Malasseziales</taxon>
        <taxon>Malasseziaceae</taxon>
        <taxon>Malassezia</taxon>
    </lineage>
</organism>
<dbReference type="InterPro" id="IPR015943">
    <property type="entry name" value="WD40/YVTN_repeat-like_dom_sf"/>
</dbReference>
<evidence type="ECO:0000256" key="2">
    <source>
        <dbReference type="ARBA" id="ARBA00022737"/>
    </source>
</evidence>
<evidence type="ECO:0000256" key="3">
    <source>
        <dbReference type="SAM" id="MobiDB-lite"/>
    </source>
</evidence>
<keyword evidence="2" id="KW-0677">Repeat</keyword>
<evidence type="ECO:0000256" key="1">
    <source>
        <dbReference type="ARBA" id="ARBA00022574"/>
    </source>
</evidence>
<proteinExistence type="predicted"/>